<evidence type="ECO:0000256" key="9">
    <source>
        <dbReference type="ARBA" id="ARBA00023306"/>
    </source>
</evidence>
<evidence type="ECO:0000313" key="14">
    <source>
        <dbReference type="EMBL" id="AMB94988.1"/>
    </source>
</evidence>
<keyword evidence="16" id="KW-1185">Reference proteome</keyword>
<keyword evidence="4 10" id="KW-0132">Cell division</keyword>
<dbReference type="InterPro" id="IPR010998">
    <property type="entry name" value="Integrase_recombinase_N"/>
</dbReference>
<keyword evidence="8 10" id="KW-0233">DNA recombination</keyword>
<dbReference type="Pfam" id="PF00589">
    <property type="entry name" value="Phage_integrase"/>
    <property type="match status" value="1"/>
</dbReference>
<feature type="active site" description="O-(3'-phospho-DNA)-tyrosine intermediate" evidence="10">
    <location>
        <position position="280"/>
    </location>
</feature>
<dbReference type="GO" id="GO:0009037">
    <property type="term" value="F:tyrosine-based site-specific recombinase activity"/>
    <property type="evidence" value="ECO:0007669"/>
    <property type="project" value="UniProtKB-UniRule"/>
</dbReference>
<dbReference type="EMBL" id="CP014160">
    <property type="protein sequence ID" value="AMB94988.1"/>
    <property type="molecule type" value="Genomic_DNA"/>
</dbReference>
<feature type="domain" description="Core-binding (CB)" evidence="13">
    <location>
        <begin position="1"/>
        <end position="87"/>
    </location>
</feature>
<keyword evidence="3 10" id="KW-0963">Cytoplasm</keyword>
<reference evidence="16" key="2">
    <citation type="submission" date="2016-01" db="EMBL/GenBank/DDBJ databases">
        <title>Six Aerococcus type strain genome sequencing and assembly using PacBio and Illumina Hiseq.</title>
        <authorList>
            <person name="Carkaci D."/>
            <person name="Dargis R."/>
            <person name="Nielsen X.C."/>
            <person name="Skovgaard O."/>
            <person name="Fuursted K."/>
            <person name="Christensen J.J."/>
        </authorList>
    </citation>
    <scope>NUCLEOTIDE SEQUENCE [LARGE SCALE GENOMIC DNA]</scope>
    <source>
        <strain evidence="16">CCUG43001</strain>
    </source>
</reference>
<dbReference type="PROSITE" id="PS51900">
    <property type="entry name" value="CB"/>
    <property type="match status" value="1"/>
</dbReference>
<dbReference type="InterPro" id="IPR002104">
    <property type="entry name" value="Integrase_catalytic"/>
</dbReference>
<dbReference type="InterPro" id="IPR023009">
    <property type="entry name" value="Tyrosine_recombinase_XerC/XerD"/>
</dbReference>
<feature type="active site" evidence="10">
    <location>
        <position position="245"/>
    </location>
</feature>
<accession>A0A120I9I5</accession>
<dbReference type="OrthoDB" id="9801717at2"/>
<comment type="subunit">
    <text evidence="10">Forms a cyclic heterotetrameric complex composed of two molecules of XerC and two molecules of XerD.</text>
</comment>
<dbReference type="InterPro" id="IPR004107">
    <property type="entry name" value="Integrase_SAM-like_N"/>
</dbReference>
<evidence type="ECO:0000256" key="4">
    <source>
        <dbReference type="ARBA" id="ARBA00022618"/>
    </source>
</evidence>
<dbReference type="Gene3D" id="1.10.150.130">
    <property type="match status" value="1"/>
</dbReference>
<dbReference type="NCBIfam" id="TIGR02224">
    <property type="entry name" value="recomb_XerC"/>
    <property type="match status" value="1"/>
</dbReference>
<dbReference type="GO" id="GO:0006313">
    <property type="term" value="P:DNA transposition"/>
    <property type="evidence" value="ECO:0007669"/>
    <property type="project" value="UniProtKB-UniRule"/>
</dbReference>
<dbReference type="PANTHER" id="PTHR30349">
    <property type="entry name" value="PHAGE INTEGRASE-RELATED"/>
    <property type="match status" value="1"/>
</dbReference>
<keyword evidence="9 10" id="KW-0131">Cell cycle</keyword>
<evidence type="ECO:0000259" key="12">
    <source>
        <dbReference type="PROSITE" id="PS51898"/>
    </source>
</evidence>
<gene>
    <name evidence="10 15" type="primary">xerC</name>
    <name evidence="14" type="ORF">AWM72_08510</name>
    <name evidence="15" type="ORF">CYJ28_01245</name>
</gene>
<dbReference type="Proteomes" id="UP000234239">
    <property type="component" value="Unassembled WGS sequence"/>
</dbReference>
<evidence type="ECO:0000256" key="2">
    <source>
        <dbReference type="ARBA" id="ARBA00006657"/>
    </source>
</evidence>
<evidence type="ECO:0000256" key="10">
    <source>
        <dbReference type="HAMAP-Rule" id="MF_01808"/>
    </source>
</evidence>
<reference evidence="14 16" key="1">
    <citation type="journal article" date="2016" name="Genome Announc.">
        <title>Complete Genome Sequences of Aerococcus christensenii CCUG 28831T, Aerococcus sanguinicola CCUG 43001T, Aerococcus urinae CCUG 36881T, Aerococcus urinaeequi CCUG 28094T, Aerococcus urinaehominis CCUG 42038 BT, and Aerococcus viridans CCUG 4311T.</title>
        <authorList>
            <person name="Carkaci D."/>
            <person name="Dargis R."/>
            <person name="Nielsen X.C."/>
            <person name="Skovgaard O."/>
            <person name="Fuursted K."/>
            <person name="Christensen J.J."/>
        </authorList>
    </citation>
    <scope>NUCLEOTIDE SEQUENCE [LARGE SCALE GENOMIC DNA]</scope>
    <source>
        <strain evidence="14 16">CCUG43001</strain>
    </source>
</reference>
<dbReference type="InterPro" id="IPR013762">
    <property type="entry name" value="Integrase-like_cat_sf"/>
</dbReference>
<name>A0A120I9I5_9LACT</name>
<dbReference type="Gene3D" id="1.10.443.10">
    <property type="entry name" value="Intergrase catalytic core"/>
    <property type="match status" value="1"/>
</dbReference>
<dbReference type="SUPFAM" id="SSF56349">
    <property type="entry name" value="DNA breaking-rejoining enzymes"/>
    <property type="match status" value="1"/>
</dbReference>
<dbReference type="InterPro" id="IPR050090">
    <property type="entry name" value="Tyrosine_recombinase_XerCD"/>
</dbReference>
<dbReference type="AlphaFoldDB" id="A0A120I9I5"/>
<evidence type="ECO:0000256" key="6">
    <source>
        <dbReference type="ARBA" id="ARBA00022908"/>
    </source>
</evidence>
<dbReference type="GO" id="GO:0007059">
    <property type="term" value="P:chromosome segregation"/>
    <property type="evidence" value="ECO:0007669"/>
    <property type="project" value="UniProtKB-UniRule"/>
</dbReference>
<evidence type="ECO:0000313" key="15">
    <source>
        <dbReference type="EMBL" id="PKZ23562.1"/>
    </source>
</evidence>
<organism evidence="14 16">
    <name type="scientific">Aerococcus sanguinicola</name>
    <dbReference type="NCBI Taxonomy" id="119206"/>
    <lineage>
        <taxon>Bacteria</taxon>
        <taxon>Bacillati</taxon>
        <taxon>Bacillota</taxon>
        <taxon>Bacilli</taxon>
        <taxon>Lactobacillales</taxon>
        <taxon>Aerococcaceae</taxon>
        <taxon>Aerococcus</taxon>
    </lineage>
</organism>
<evidence type="ECO:0000256" key="11">
    <source>
        <dbReference type="NCBIfam" id="TIGR02224"/>
    </source>
</evidence>
<feature type="active site" evidence="10">
    <location>
        <position position="248"/>
    </location>
</feature>
<feature type="active site" evidence="10">
    <location>
        <position position="148"/>
    </location>
</feature>
<dbReference type="Pfam" id="PF02899">
    <property type="entry name" value="Phage_int_SAM_1"/>
    <property type="match status" value="1"/>
</dbReference>
<evidence type="ECO:0000256" key="1">
    <source>
        <dbReference type="ARBA" id="ARBA00004496"/>
    </source>
</evidence>
<dbReference type="HAMAP" id="MF_01808">
    <property type="entry name" value="Recomb_XerC_XerD"/>
    <property type="match status" value="1"/>
</dbReference>
<evidence type="ECO:0000256" key="5">
    <source>
        <dbReference type="ARBA" id="ARBA00022829"/>
    </source>
</evidence>
<evidence type="ECO:0000256" key="3">
    <source>
        <dbReference type="ARBA" id="ARBA00022490"/>
    </source>
</evidence>
<keyword evidence="7 10" id="KW-0238">DNA-binding</keyword>
<dbReference type="Proteomes" id="UP000069912">
    <property type="component" value="Chromosome"/>
</dbReference>
<reference evidence="15 17" key="3">
    <citation type="submission" date="2017-12" db="EMBL/GenBank/DDBJ databases">
        <title>Phylogenetic diversity of female urinary microbiome.</title>
        <authorList>
            <person name="Thomas-White K."/>
            <person name="Wolfe A.J."/>
        </authorList>
    </citation>
    <scope>NUCLEOTIDE SEQUENCE [LARGE SCALE GENOMIC DNA]</scope>
    <source>
        <strain evidence="15 17">UMB0139</strain>
    </source>
</reference>
<dbReference type="GO" id="GO:0051301">
    <property type="term" value="P:cell division"/>
    <property type="evidence" value="ECO:0007669"/>
    <property type="project" value="UniProtKB-UniRule"/>
</dbReference>
<dbReference type="PANTHER" id="PTHR30349:SF77">
    <property type="entry name" value="TYROSINE RECOMBINASE XERC"/>
    <property type="match status" value="1"/>
</dbReference>
<sequence length="313" mass="35876">MELTAKGKAFLNYLTNERHYSEETLLAYQHDLEEFADFLSEANVNDLKDLTYQDIRRYLFQLQKKDLAKSSLARRLSSLRSAFNFFQESGWVDNNPFQYVHSPKQGLHLPDFFYEEELLALFEAVQGPEALQQRDRALLEFLYATGARVSECTELSLDQVELDAMVVLLHGKGGKDRYVPFGGPCKEALQTYLAEGRQELLAKSGEDHQLVFVNYKGQGLSREGIAYILKQIVKRSASQLAIHPHKLRHSFATHLLNHGADIRTVQELLGHSSLSTTQIYTHLSKESLRQNYMTFHPRAQRQGHNSNRSSQED</sequence>
<dbReference type="InterPro" id="IPR011010">
    <property type="entry name" value="DNA_brk_join_enz"/>
</dbReference>
<evidence type="ECO:0000259" key="13">
    <source>
        <dbReference type="PROSITE" id="PS51900"/>
    </source>
</evidence>
<keyword evidence="6 10" id="KW-0229">DNA integration</keyword>
<dbReference type="KEGG" id="asan:AWM72_08510"/>
<feature type="active site" evidence="10">
    <location>
        <position position="172"/>
    </location>
</feature>
<dbReference type="InterPro" id="IPR011931">
    <property type="entry name" value="Recomb_XerC"/>
</dbReference>
<dbReference type="CDD" id="cd00798">
    <property type="entry name" value="INT_XerDC_C"/>
    <property type="match status" value="1"/>
</dbReference>
<comment type="function">
    <text evidence="10">Site-specific tyrosine recombinase, which acts by catalyzing the cutting and rejoining of the recombining DNA molecules. The XerC-XerD complex is essential to convert dimers of the bacterial chromosome into monomers to permit their segregation at cell division. It also contributes to the segregational stability of plasmids.</text>
</comment>
<dbReference type="EMBL" id="PKGY01000001">
    <property type="protein sequence ID" value="PKZ23562.1"/>
    <property type="molecule type" value="Genomic_DNA"/>
</dbReference>
<evidence type="ECO:0000256" key="7">
    <source>
        <dbReference type="ARBA" id="ARBA00023125"/>
    </source>
</evidence>
<feature type="domain" description="Tyr recombinase" evidence="12">
    <location>
        <begin position="108"/>
        <end position="293"/>
    </location>
</feature>
<comment type="similarity">
    <text evidence="2 10">Belongs to the 'phage' integrase family. XerC subfamily.</text>
</comment>
<evidence type="ECO:0000313" key="16">
    <source>
        <dbReference type="Proteomes" id="UP000069912"/>
    </source>
</evidence>
<proteinExistence type="inferred from homology"/>
<dbReference type="GO" id="GO:0005737">
    <property type="term" value="C:cytoplasm"/>
    <property type="evidence" value="ECO:0007669"/>
    <property type="project" value="UniProtKB-SubCell"/>
</dbReference>
<protein>
    <recommendedName>
        <fullName evidence="10 11">Tyrosine recombinase XerC</fullName>
    </recommendedName>
</protein>
<dbReference type="RefSeq" id="WP_067976635.1">
    <property type="nucleotide sequence ID" value="NZ_CAJHKM010000002.1"/>
</dbReference>
<keyword evidence="5 10" id="KW-0159">Chromosome partition</keyword>
<comment type="subcellular location">
    <subcellularLocation>
        <location evidence="1 10">Cytoplasm</location>
    </subcellularLocation>
</comment>
<feature type="active site" evidence="10">
    <location>
        <position position="271"/>
    </location>
</feature>
<dbReference type="GO" id="GO:0003677">
    <property type="term" value="F:DNA binding"/>
    <property type="evidence" value="ECO:0007669"/>
    <property type="project" value="UniProtKB-UniRule"/>
</dbReference>
<dbReference type="InterPro" id="IPR044068">
    <property type="entry name" value="CB"/>
</dbReference>
<evidence type="ECO:0000256" key="8">
    <source>
        <dbReference type="ARBA" id="ARBA00023172"/>
    </source>
</evidence>
<dbReference type="NCBIfam" id="NF001399">
    <property type="entry name" value="PRK00283.1"/>
    <property type="match status" value="1"/>
</dbReference>
<evidence type="ECO:0000313" key="17">
    <source>
        <dbReference type="Proteomes" id="UP000234239"/>
    </source>
</evidence>
<dbReference type="PROSITE" id="PS51898">
    <property type="entry name" value="TYR_RECOMBINASE"/>
    <property type="match status" value="1"/>
</dbReference>